<protein>
    <submittedName>
        <fullName evidence="1">Uncharacterized protein</fullName>
    </submittedName>
</protein>
<evidence type="ECO:0000313" key="1">
    <source>
        <dbReference type="EMBL" id="GAK49221.1"/>
    </source>
</evidence>
<dbReference type="EMBL" id="DF820455">
    <property type="protein sequence ID" value="GAK49221.1"/>
    <property type="molecule type" value="Genomic_DNA"/>
</dbReference>
<name>A0A0S6VQ43_9BACT</name>
<dbReference type="Proteomes" id="UP000030700">
    <property type="component" value="Unassembled WGS sequence"/>
</dbReference>
<dbReference type="AlphaFoldDB" id="A0A0S6VQ43"/>
<evidence type="ECO:0000313" key="2">
    <source>
        <dbReference type="Proteomes" id="UP000030700"/>
    </source>
</evidence>
<sequence length="156" mass="18170">MIAHTCAIRSKFFSQDARPGPIHQFLVQQGKPLLVVTTTYDTLLEHVFREHGKPYAVVTHFAYAEDKNNLGKVAVQYSEHPEQTEIRPAEDVGIDLDARWVFYKVQGTFDLFTRGEDGREEVDSMMITEEDYIAWLSRRAIPTRFSRLFQKRPFLF</sequence>
<dbReference type="HOGENOM" id="CLU_1683161_0_0_0"/>
<proteinExistence type="predicted"/>
<dbReference type="STRING" id="1499966.U14_00439"/>
<organism evidence="1">
    <name type="scientific">Candidatus Moduliflexus flocculans</name>
    <dbReference type="NCBI Taxonomy" id="1499966"/>
    <lineage>
        <taxon>Bacteria</taxon>
        <taxon>Candidatus Moduliflexota</taxon>
        <taxon>Candidatus Moduliflexia</taxon>
        <taxon>Candidatus Moduliflexales</taxon>
        <taxon>Candidatus Moduliflexaceae</taxon>
    </lineage>
</organism>
<keyword evidence="2" id="KW-1185">Reference proteome</keyword>
<dbReference type="Pfam" id="PF13289">
    <property type="entry name" value="SIR2_2"/>
    <property type="match status" value="1"/>
</dbReference>
<accession>A0A0S6VQ43</accession>
<gene>
    <name evidence="1" type="ORF">U14_00439</name>
</gene>
<reference evidence="1" key="1">
    <citation type="journal article" date="2015" name="PeerJ">
        <title>First genomic representation of candidate bacterial phylum KSB3 points to enhanced environmental sensing as a trigger of wastewater bulking.</title>
        <authorList>
            <person name="Sekiguchi Y."/>
            <person name="Ohashi A."/>
            <person name="Parks D.H."/>
            <person name="Yamauchi T."/>
            <person name="Tyson G.W."/>
            <person name="Hugenholtz P."/>
        </authorList>
    </citation>
    <scope>NUCLEOTIDE SEQUENCE [LARGE SCALE GENOMIC DNA]</scope>
</reference>